<accession>A0A2R4SW52</accession>
<evidence type="ECO:0000313" key="3">
    <source>
        <dbReference type="EMBL" id="AVZ71096.1"/>
    </source>
</evidence>
<dbReference type="Proteomes" id="UP000244201">
    <property type="component" value="Chromosome"/>
</dbReference>
<dbReference type="AlphaFoldDB" id="A0A2R4SW52"/>
<proteinExistence type="predicted"/>
<dbReference type="EMBL" id="CP026304">
    <property type="protein sequence ID" value="AVZ71096.1"/>
    <property type="molecule type" value="Genomic_DNA"/>
</dbReference>
<feature type="region of interest" description="Disordered" evidence="1">
    <location>
        <begin position="1"/>
        <end position="27"/>
    </location>
</feature>
<keyword evidence="2" id="KW-0812">Transmembrane</keyword>
<keyword evidence="2" id="KW-1133">Transmembrane helix</keyword>
<dbReference type="KEGG" id="slk:SLUN_01370"/>
<reference evidence="3 4" key="1">
    <citation type="submission" date="2018-01" db="EMBL/GenBank/DDBJ databases">
        <title>Complete genome sequence of Streptomyces lunaelactis MM109T, a Ferroverdin A producer isolated from cave moonmilk deposits.</title>
        <authorList>
            <person name="Naome A."/>
            <person name="Martinet L."/>
            <person name="Maciejewska M."/>
            <person name="Anderssen S."/>
            <person name="Adam D."/>
            <person name="Tenconi E."/>
            <person name="Deflandre B."/>
            <person name="Arguelles-Arias A."/>
            <person name="Calusinska M."/>
            <person name="Copieters W."/>
            <person name="Karim L."/>
            <person name="Hanikenne M."/>
            <person name="Baurain D."/>
            <person name="van Wezel G."/>
            <person name="Smargiasso N."/>
            <person name="de Pauw E."/>
            <person name="Delfosse P."/>
            <person name="Rigali S."/>
        </authorList>
    </citation>
    <scope>NUCLEOTIDE SEQUENCE [LARGE SCALE GENOMIC DNA]</scope>
    <source>
        <strain evidence="3 4">MM109</strain>
    </source>
</reference>
<keyword evidence="2" id="KW-0472">Membrane</keyword>
<dbReference type="RefSeq" id="WP_108146792.1">
    <property type="nucleotide sequence ID" value="NZ_CP026304.1"/>
</dbReference>
<evidence type="ECO:0000256" key="1">
    <source>
        <dbReference type="SAM" id="MobiDB-lite"/>
    </source>
</evidence>
<protein>
    <submittedName>
        <fullName evidence="3">Uncharacterized protein</fullName>
    </submittedName>
</protein>
<feature type="compositionally biased region" description="Pro residues" evidence="1">
    <location>
        <begin position="13"/>
        <end position="27"/>
    </location>
</feature>
<sequence>MADIDTTSQTPEPELPPAPQGPALPPEPARHQVLDVVVLVALLGVCAGVYRAVGNAGFSVIIGAVAGLYGTWRMRR</sequence>
<keyword evidence="4" id="KW-1185">Reference proteome</keyword>
<name>A0A2R4SW52_9ACTN</name>
<organism evidence="3 4">
    <name type="scientific">Streptomyces lunaelactis</name>
    <dbReference type="NCBI Taxonomy" id="1535768"/>
    <lineage>
        <taxon>Bacteria</taxon>
        <taxon>Bacillati</taxon>
        <taxon>Actinomycetota</taxon>
        <taxon>Actinomycetes</taxon>
        <taxon>Kitasatosporales</taxon>
        <taxon>Streptomycetaceae</taxon>
        <taxon>Streptomyces</taxon>
    </lineage>
</organism>
<feature type="transmembrane region" description="Helical" evidence="2">
    <location>
        <begin position="56"/>
        <end position="72"/>
    </location>
</feature>
<evidence type="ECO:0000256" key="2">
    <source>
        <dbReference type="SAM" id="Phobius"/>
    </source>
</evidence>
<feature type="compositionally biased region" description="Polar residues" evidence="1">
    <location>
        <begin position="1"/>
        <end position="10"/>
    </location>
</feature>
<dbReference type="GeneID" id="55653939"/>
<evidence type="ECO:0000313" key="4">
    <source>
        <dbReference type="Proteomes" id="UP000244201"/>
    </source>
</evidence>
<gene>
    <name evidence="3" type="ORF">SLUN_01370</name>
</gene>